<dbReference type="PROSITE" id="PS50089">
    <property type="entry name" value="ZF_RING_2"/>
    <property type="match status" value="1"/>
</dbReference>
<dbReference type="GO" id="GO:0008270">
    <property type="term" value="F:zinc ion binding"/>
    <property type="evidence" value="ECO:0007669"/>
    <property type="project" value="UniProtKB-UniRule"/>
</dbReference>
<dbReference type="GO" id="GO:0005794">
    <property type="term" value="C:Golgi apparatus"/>
    <property type="evidence" value="ECO:0007669"/>
    <property type="project" value="TreeGrafter"/>
</dbReference>
<evidence type="ECO:0000256" key="6">
    <source>
        <dbReference type="ARBA" id="ARBA00022771"/>
    </source>
</evidence>
<evidence type="ECO:0000256" key="8">
    <source>
        <dbReference type="ARBA" id="ARBA00022989"/>
    </source>
</evidence>
<dbReference type="InterPro" id="IPR058731">
    <property type="entry name" value="Znf-B_box_ZFPL1-like"/>
</dbReference>
<sequence>MGLCKCPKRKVTTLFCYEHRVNVCEYCMIDNHKSCVVQTYLDWLSDSGYESICILCNLPFTDRDTIRLKCLHLFHKDCLHAKEISMPEGTKTDSRKCPRCLDKIFPAPNQTSPTVEKLKEWLSTTNWGRVGLGLSIDSSIDDKQFPQPPVSIMETRSDVQVRNKSPVIINMNDSVVNSQQTPYRSEAHERNYALRNQQQSSIPSFNYEPFTKSSASLINEDDTKYRKRSIKNQIKYFRFTKYRKPLIYFSLSVLAVYFFFLFLTYVDGETNA</sequence>
<evidence type="ECO:0000259" key="12">
    <source>
        <dbReference type="PROSITE" id="PS50089"/>
    </source>
</evidence>
<comment type="similarity">
    <text evidence="2 11">Belongs to the ZFPL1 family.</text>
</comment>
<keyword evidence="4 11" id="KW-0812">Transmembrane</keyword>
<evidence type="ECO:0000256" key="9">
    <source>
        <dbReference type="ARBA" id="ARBA00023136"/>
    </source>
</evidence>
<evidence type="ECO:0000256" key="10">
    <source>
        <dbReference type="PROSITE-ProRule" id="PRU00175"/>
    </source>
</evidence>
<dbReference type="AlphaFoldDB" id="A0A0N4ZQV6"/>
<dbReference type="PANTHER" id="PTHR12981">
    <property type="entry name" value="ZINC FINGER PROTEIN-LIKE 1"/>
    <property type="match status" value="1"/>
</dbReference>
<evidence type="ECO:0000256" key="7">
    <source>
        <dbReference type="ARBA" id="ARBA00022833"/>
    </source>
</evidence>
<reference evidence="14" key="1">
    <citation type="submission" date="2017-02" db="UniProtKB">
        <authorList>
            <consortium name="WormBaseParasite"/>
        </authorList>
    </citation>
    <scope>IDENTIFICATION</scope>
</reference>
<name>A0A0N4ZQV6_PARTI</name>
<dbReference type="InterPro" id="IPR058730">
    <property type="entry name" value="U-box_ZFPL1-like"/>
</dbReference>
<accession>A0A0N4ZQV6</accession>
<dbReference type="WBParaSite" id="PTRK_0001089700.1">
    <property type="protein sequence ID" value="PTRK_0001089700.1"/>
    <property type="gene ID" value="PTRK_0001089700"/>
</dbReference>
<keyword evidence="8 11" id="KW-1133">Transmembrane helix</keyword>
<evidence type="ECO:0000256" key="1">
    <source>
        <dbReference type="ARBA" id="ARBA00004167"/>
    </source>
</evidence>
<comment type="subcellular location">
    <subcellularLocation>
        <location evidence="1 11">Membrane</location>
        <topology evidence="1 11">Single-pass membrane protein</topology>
    </subcellularLocation>
</comment>
<dbReference type="SUPFAM" id="SSF57850">
    <property type="entry name" value="RING/U-box"/>
    <property type="match status" value="1"/>
</dbReference>
<evidence type="ECO:0000313" key="14">
    <source>
        <dbReference type="WBParaSite" id="PTRK_0001089700.1"/>
    </source>
</evidence>
<evidence type="ECO:0000313" key="13">
    <source>
        <dbReference type="Proteomes" id="UP000038045"/>
    </source>
</evidence>
<evidence type="ECO:0000256" key="3">
    <source>
        <dbReference type="ARBA" id="ARBA00013701"/>
    </source>
</evidence>
<feature type="domain" description="RING-type" evidence="12">
    <location>
        <begin position="53"/>
        <end position="100"/>
    </location>
</feature>
<dbReference type="PANTHER" id="PTHR12981:SF0">
    <property type="entry name" value="ZINC FINGER PROTEIN-LIKE 1"/>
    <property type="match status" value="1"/>
</dbReference>
<evidence type="ECO:0000256" key="2">
    <source>
        <dbReference type="ARBA" id="ARBA00005561"/>
    </source>
</evidence>
<dbReference type="InterPro" id="IPR013083">
    <property type="entry name" value="Znf_RING/FYVE/PHD"/>
</dbReference>
<keyword evidence="6 10" id="KW-0863">Zinc-finger</keyword>
<protein>
    <recommendedName>
        <fullName evidence="3 11">Zinc finger protein-like 1 homolog</fullName>
    </recommendedName>
</protein>
<dbReference type="Pfam" id="PF25993">
    <property type="entry name" value="zf-B_box_ZFPL1"/>
    <property type="match status" value="1"/>
</dbReference>
<dbReference type="GO" id="GO:0016020">
    <property type="term" value="C:membrane"/>
    <property type="evidence" value="ECO:0007669"/>
    <property type="project" value="UniProtKB-SubCell"/>
</dbReference>
<dbReference type="Proteomes" id="UP000038045">
    <property type="component" value="Unplaced"/>
</dbReference>
<evidence type="ECO:0000256" key="5">
    <source>
        <dbReference type="ARBA" id="ARBA00022723"/>
    </source>
</evidence>
<keyword evidence="5 11" id="KW-0479">Metal-binding</keyword>
<dbReference type="Pfam" id="PF25998">
    <property type="entry name" value="U-box_ZFPL1"/>
    <property type="match status" value="1"/>
</dbReference>
<proteinExistence type="inferred from homology"/>
<dbReference type="Gene3D" id="3.30.40.10">
    <property type="entry name" value="Zinc/RING finger domain, C3HC4 (zinc finger)"/>
    <property type="match status" value="1"/>
</dbReference>
<evidence type="ECO:0000256" key="4">
    <source>
        <dbReference type="ARBA" id="ARBA00022692"/>
    </source>
</evidence>
<keyword evidence="7 11" id="KW-0862">Zinc</keyword>
<dbReference type="SMART" id="SM00184">
    <property type="entry name" value="RING"/>
    <property type="match status" value="1"/>
</dbReference>
<dbReference type="InterPro" id="IPR001841">
    <property type="entry name" value="Znf_RING"/>
</dbReference>
<dbReference type="STRING" id="131310.A0A0N4ZQV6"/>
<feature type="transmembrane region" description="Helical" evidence="11">
    <location>
        <begin position="246"/>
        <end position="266"/>
    </location>
</feature>
<keyword evidence="9 11" id="KW-0472">Membrane</keyword>
<evidence type="ECO:0000256" key="11">
    <source>
        <dbReference type="RuleBase" id="RU369078"/>
    </source>
</evidence>
<organism evidence="13 14">
    <name type="scientific">Parastrongyloides trichosuri</name>
    <name type="common">Possum-specific nematode worm</name>
    <dbReference type="NCBI Taxonomy" id="131310"/>
    <lineage>
        <taxon>Eukaryota</taxon>
        <taxon>Metazoa</taxon>
        <taxon>Ecdysozoa</taxon>
        <taxon>Nematoda</taxon>
        <taxon>Chromadorea</taxon>
        <taxon>Rhabditida</taxon>
        <taxon>Tylenchina</taxon>
        <taxon>Panagrolaimomorpha</taxon>
        <taxon>Strongyloidoidea</taxon>
        <taxon>Strongyloididae</taxon>
        <taxon>Parastrongyloides</taxon>
    </lineage>
</organism>
<keyword evidence="13" id="KW-1185">Reference proteome</keyword>
<dbReference type="InterPro" id="IPR039043">
    <property type="entry name" value="ZFPL1"/>
</dbReference>